<comment type="caution">
    <text evidence="1">The sequence shown here is derived from an EMBL/GenBank/DDBJ whole genome shotgun (WGS) entry which is preliminary data.</text>
</comment>
<reference evidence="1" key="1">
    <citation type="journal article" date="2020" name="Stud. Mycol.">
        <title>101 Dothideomycetes genomes: a test case for predicting lifestyles and emergence of pathogens.</title>
        <authorList>
            <person name="Haridas S."/>
            <person name="Albert R."/>
            <person name="Binder M."/>
            <person name="Bloem J."/>
            <person name="Labutti K."/>
            <person name="Salamov A."/>
            <person name="Andreopoulos B."/>
            <person name="Baker S."/>
            <person name="Barry K."/>
            <person name="Bills G."/>
            <person name="Bluhm B."/>
            <person name="Cannon C."/>
            <person name="Castanera R."/>
            <person name="Culley D."/>
            <person name="Daum C."/>
            <person name="Ezra D."/>
            <person name="Gonzalez J."/>
            <person name="Henrissat B."/>
            <person name="Kuo A."/>
            <person name="Liang C."/>
            <person name="Lipzen A."/>
            <person name="Lutzoni F."/>
            <person name="Magnuson J."/>
            <person name="Mondo S."/>
            <person name="Nolan M."/>
            <person name="Ohm R."/>
            <person name="Pangilinan J."/>
            <person name="Park H.-J."/>
            <person name="Ramirez L."/>
            <person name="Alfaro M."/>
            <person name="Sun H."/>
            <person name="Tritt A."/>
            <person name="Yoshinaga Y."/>
            <person name="Zwiers L.-H."/>
            <person name="Turgeon B."/>
            <person name="Goodwin S."/>
            <person name="Spatafora J."/>
            <person name="Crous P."/>
            <person name="Grigoriev I."/>
        </authorList>
    </citation>
    <scope>NUCLEOTIDE SEQUENCE</scope>
    <source>
        <strain evidence="1">ATCC 200398</strain>
    </source>
</reference>
<proteinExistence type="predicted"/>
<accession>A0ACB6QZY0</accession>
<organism evidence="1 2">
    <name type="scientific">Lindgomyces ingoldianus</name>
    <dbReference type="NCBI Taxonomy" id="673940"/>
    <lineage>
        <taxon>Eukaryota</taxon>
        <taxon>Fungi</taxon>
        <taxon>Dikarya</taxon>
        <taxon>Ascomycota</taxon>
        <taxon>Pezizomycotina</taxon>
        <taxon>Dothideomycetes</taxon>
        <taxon>Pleosporomycetidae</taxon>
        <taxon>Pleosporales</taxon>
        <taxon>Lindgomycetaceae</taxon>
        <taxon>Lindgomyces</taxon>
    </lineage>
</organism>
<protein>
    <submittedName>
        <fullName evidence="1">Uncharacterized protein</fullName>
    </submittedName>
</protein>
<keyword evidence="2" id="KW-1185">Reference proteome</keyword>
<dbReference type="Proteomes" id="UP000799755">
    <property type="component" value="Unassembled WGS sequence"/>
</dbReference>
<evidence type="ECO:0000313" key="2">
    <source>
        <dbReference type="Proteomes" id="UP000799755"/>
    </source>
</evidence>
<gene>
    <name evidence="1" type="ORF">BDR25DRAFT_353578</name>
</gene>
<evidence type="ECO:0000313" key="1">
    <source>
        <dbReference type="EMBL" id="KAF2472544.1"/>
    </source>
</evidence>
<sequence length="427" mass="46441">MPMYPWWRFRSPDSSCLTSSDSGTNCTSHHLQCVQLKLRPTLKTSQQQARSAQKFTLNLWPSTTPPCISEEDSHSNLWTRQHDLRCLESGWWERSQRSPRTGRPSPVILSSMASLPRPPPRCRLPSMKFTTLLLYATLALIFLSSPTTAAPWITPRAANDSPLLWRQAIPDKTGETGNKPASVKGQPPPRPVTPSLSPSPSPGNPLPQPTIVTTGSTGSTNAPDQLGNSPRPLPTPLPLMSPTFPLSAGAIAGIAGGAVVLIFVVIFIGVWAFRRRRRLDISEIPIRRSKLGSRLGFRIFGDGLASRGSSRRGSNDSRNNSQNDSTEKQIEVGWLDKGTIGRPKPAWLEDGFLSVPKPGFLAEKRNDEDSAPWVEKFAISAPRPARPGSAEPLGRLSHKDPVALLASALCYGSSLFTFGDSSSSTIS</sequence>
<name>A0ACB6QZY0_9PLEO</name>
<dbReference type="EMBL" id="MU003502">
    <property type="protein sequence ID" value="KAF2472544.1"/>
    <property type="molecule type" value="Genomic_DNA"/>
</dbReference>